<organism evidence="1 2">
    <name type="scientific">Choiromyces venosus 120613-1</name>
    <dbReference type="NCBI Taxonomy" id="1336337"/>
    <lineage>
        <taxon>Eukaryota</taxon>
        <taxon>Fungi</taxon>
        <taxon>Dikarya</taxon>
        <taxon>Ascomycota</taxon>
        <taxon>Pezizomycotina</taxon>
        <taxon>Pezizomycetes</taxon>
        <taxon>Pezizales</taxon>
        <taxon>Tuberaceae</taxon>
        <taxon>Choiromyces</taxon>
    </lineage>
</organism>
<name>A0A3N4IY77_9PEZI</name>
<evidence type="ECO:0000313" key="2">
    <source>
        <dbReference type="Proteomes" id="UP000276215"/>
    </source>
</evidence>
<evidence type="ECO:0000313" key="1">
    <source>
        <dbReference type="EMBL" id="RPA89271.1"/>
    </source>
</evidence>
<gene>
    <name evidence="1" type="ORF">L873DRAFT_684123</name>
</gene>
<protein>
    <submittedName>
        <fullName evidence="1">Uncharacterized protein</fullName>
    </submittedName>
</protein>
<accession>A0A3N4IY77</accession>
<keyword evidence="2" id="KW-1185">Reference proteome</keyword>
<dbReference type="AlphaFoldDB" id="A0A3N4IY77"/>
<dbReference type="Proteomes" id="UP000276215">
    <property type="component" value="Unassembled WGS sequence"/>
</dbReference>
<sequence length="254" mass="27782">MGRVDYVAAQRGGTLNEAWLGLASMEAHVRHYSAKIPQDLVLFFFSLQATTPNNTTTSGDLIHSRGVCYREIEMSIAPPVGTGDAQVSSPSEASSPSKALSSSSSWLNSSPTCTAILCSRQLPRSEVLAKSSICLSNFFTFCSASEICCTRRPSSCNNTAPVFRCFGSLPSSSNHSASFRLRVHSANLFFHALTRFVAFEYLCFAVSHSSLVLDSKNFAISSQSIHAFPQVGIRVRFVYFLFCISANCFFRFSI</sequence>
<reference evidence="1 2" key="1">
    <citation type="journal article" date="2018" name="Nat. Ecol. Evol.">
        <title>Pezizomycetes genomes reveal the molecular basis of ectomycorrhizal truffle lifestyle.</title>
        <authorList>
            <person name="Murat C."/>
            <person name="Payen T."/>
            <person name="Noel B."/>
            <person name="Kuo A."/>
            <person name="Morin E."/>
            <person name="Chen J."/>
            <person name="Kohler A."/>
            <person name="Krizsan K."/>
            <person name="Balestrini R."/>
            <person name="Da Silva C."/>
            <person name="Montanini B."/>
            <person name="Hainaut M."/>
            <person name="Levati E."/>
            <person name="Barry K.W."/>
            <person name="Belfiori B."/>
            <person name="Cichocki N."/>
            <person name="Clum A."/>
            <person name="Dockter R.B."/>
            <person name="Fauchery L."/>
            <person name="Guy J."/>
            <person name="Iotti M."/>
            <person name="Le Tacon F."/>
            <person name="Lindquist E.A."/>
            <person name="Lipzen A."/>
            <person name="Malagnac F."/>
            <person name="Mello A."/>
            <person name="Molinier V."/>
            <person name="Miyauchi S."/>
            <person name="Poulain J."/>
            <person name="Riccioni C."/>
            <person name="Rubini A."/>
            <person name="Sitrit Y."/>
            <person name="Splivallo R."/>
            <person name="Traeger S."/>
            <person name="Wang M."/>
            <person name="Zifcakova L."/>
            <person name="Wipf D."/>
            <person name="Zambonelli A."/>
            <person name="Paolocci F."/>
            <person name="Nowrousian M."/>
            <person name="Ottonello S."/>
            <person name="Baldrian P."/>
            <person name="Spatafora J.W."/>
            <person name="Henrissat B."/>
            <person name="Nagy L.G."/>
            <person name="Aury J.M."/>
            <person name="Wincker P."/>
            <person name="Grigoriev I.V."/>
            <person name="Bonfante P."/>
            <person name="Martin F.M."/>
        </authorList>
    </citation>
    <scope>NUCLEOTIDE SEQUENCE [LARGE SCALE GENOMIC DNA]</scope>
    <source>
        <strain evidence="1 2">120613-1</strain>
    </source>
</reference>
<dbReference type="EMBL" id="ML120597">
    <property type="protein sequence ID" value="RPA89271.1"/>
    <property type="molecule type" value="Genomic_DNA"/>
</dbReference>
<proteinExistence type="predicted"/>